<dbReference type="SUPFAM" id="SSF54236">
    <property type="entry name" value="Ubiquitin-like"/>
    <property type="match status" value="1"/>
</dbReference>
<dbReference type="InterPro" id="IPR002110">
    <property type="entry name" value="Ankyrin_rpt"/>
</dbReference>
<dbReference type="SMART" id="SM00248">
    <property type="entry name" value="ANK"/>
    <property type="match status" value="2"/>
</dbReference>
<evidence type="ECO:0000259" key="3">
    <source>
        <dbReference type="PROSITE" id="PS50053"/>
    </source>
</evidence>
<dbReference type="Gene3D" id="3.10.20.90">
    <property type="entry name" value="Phosphatidylinositol 3-kinase Catalytic Subunit, Chain A, domain 1"/>
    <property type="match status" value="1"/>
</dbReference>
<dbReference type="InterPro" id="IPR029071">
    <property type="entry name" value="Ubiquitin-like_domsf"/>
</dbReference>
<dbReference type="EMBL" id="LSRX01000030">
    <property type="protein sequence ID" value="OLQ13279.1"/>
    <property type="molecule type" value="Genomic_DNA"/>
</dbReference>
<feature type="domain" description="Ubiquitin-like" evidence="3">
    <location>
        <begin position="424"/>
        <end position="493"/>
    </location>
</feature>
<sequence>MVLLLFALDGAQAGAEGGKSRKHESWLRARKSLQDELMQASETEEEALRGTAIAGLRACGSEDDESEESSFMDDDEIEDTGLVVASESFSSGVNASCSGYLDAWSAYRRTIAERLDTGDYQDEEGFVNPDFFWQDIAACWENCKIYYEEDPEIEAVRMAEVFEQFKFGKCREISTVVYNRCQHKEMRLEAEKMEEEFWRDLEKHLFCMGVLLWRLGLLQSLGSPCPATERAALSKVAAVADVAKGIVTVASAGRRVGERCSPYERLNPQFPKPIRQVSPWLSPFKEDAAKQAMQESKKLAKRQSLRMLKLRFRMDGWEDLLGIEEEVIVGMRQHWPFLEEESDLVDYPKPQPASRYALEHIAVERWLEDVQVRAASALNAAAPTGVQSAASSQLGFDLRYVVARGAPSSPRACLPLVAMETRQLQVWASTMSGKTVKLSMDSDDSLLYLRHQVSQSLGLSTWQLRLLLDGEIMDKRGRLEEIAPAEGHELQVLTVTVPLPSEVASRSSRLWTLLRNRITRDVLSRSSLAQQAVKERILLGEVDFFYNGDNLLELAARSLPRIDAKETGCLLLDGGADVNGKSSDGYTPLQTACCRGLVGLSELLLQRGANRFTASPSGEDALDCALGFLAACNRFGSQEREEDVDLAKLCCRLRNSRIERARSSGELVSSLVKARLCLSRVATQLALLGGKFVKLSQKEVFERSGLSEASVQSFQKHLWAGWPGAFLTFDTCISEEPKIQESFAHARSRVLAYRLSQNKTTTWTYKSPRGNRRFCWVWESDYLCFDWDYEDIERGECWLTIGDYSQRKMQNRKWETAKANTRSCRRVAFEPSRRRDSHSTRLARRMPRRDVQMARRKERLRGVRENLSKFQLVRDQLWQ</sequence>
<evidence type="ECO:0000256" key="2">
    <source>
        <dbReference type="PROSITE-ProRule" id="PRU00023"/>
    </source>
</evidence>
<dbReference type="Proteomes" id="UP000186817">
    <property type="component" value="Unassembled WGS sequence"/>
</dbReference>
<dbReference type="InterPro" id="IPR036427">
    <property type="entry name" value="Bromodomain-like_sf"/>
</dbReference>
<reference evidence="4 5" key="1">
    <citation type="submission" date="2016-02" db="EMBL/GenBank/DDBJ databases">
        <title>Genome analysis of coral dinoflagellate symbionts highlights evolutionary adaptations to a symbiotic lifestyle.</title>
        <authorList>
            <person name="Aranda M."/>
            <person name="Li Y."/>
            <person name="Liew Y.J."/>
            <person name="Baumgarten S."/>
            <person name="Simakov O."/>
            <person name="Wilson M."/>
            <person name="Piel J."/>
            <person name="Ashoor H."/>
            <person name="Bougouffa S."/>
            <person name="Bajic V.B."/>
            <person name="Ryu T."/>
            <person name="Ravasi T."/>
            <person name="Bayer T."/>
            <person name="Micklem G."/>
            <person name="Kim H."/>
            <person name="Bhak J."/>
            <person name="Lajeunesse T.C."/>
            <person name="Voolstra C.R."/>
        </authorList>
    </citation>
    <scope>NUCLEOTIDE SEQUENCE [LARGE SCALE GENOMIC DNA]</scope>
    <source>
        <strain evidence="4 5">CCMP2467</strain>
    </source>
</reference>
<name>A0A1Q9F0V4_SYMMI</name>
<organism evidence="4 5">
    <name type="scientific">Symbiodinium microadriaticum</name>
    <name type="common">Dinoflagellate</name>
    <name type="synonym">Zooxanthella microadriatica</name>
    <dbReference type="NCBI Taxonomy" id="2951"/>
    <lineage>
        <taxon>Eukaryota</taxon>
        <taxon>Sar</taxon>
        <taxon>Alveolata</taxon>
        <taxon>Dinophyceae</taxon>
        <taxon>Suessiales</taxon>
        <taxon>Symbiodiniaceae</taxon>
        <taxon>Symbiodinium</taxon>
    </lineage>
</organism>
<proteinExistence type="predicted"/>
<dbReference type="Pfam" id="PF00023">
    <property type="entry name" value="Ank"/>
    <property type="match status" value="1"/>
</dbReference>
<dbReference type="CDD" id="cd17039">
    <property type="entry name" value="Ubl_ubiquitin_like"/>
    <property type="match status" value="1"/>
</dbReference>
<evidence type="ECO:0000313" key="5">
    <source>
        <dbReference type="Proteomes" id="UP000186817"/>
    </source>
</evidence>
<dbReference type="PROSITE" id="PS50297">
    <property type="entry name" value="ANK_REP_REGION"/>
    <property type="match status" value="1"/>
</dbReference>
<dbReference type="AlphaFoldDB" id="A0A1Q9F0V4"/>
<dbReference type="SUPFAM" id="SSF47370">
    <property type="entry name" value="Bromodomain"/>
    <property type="match status" value="1"/>
</dbReference>
<accession>A0A1Q9F0V4</accession>
<feature type="repeat" description="ANK" evidence="2">
    <location>
        <begin position="584"/>
        <end position="610"/>
    </location>
</feature>
<dbReference type="SUPFAM" id="SSF48403">
    <property type="entry name" value="Ankyrin repeat"/>
    <property type="match status" value="1"/>
</dbReference>
<keyword evidence="1" id="KW-0103">Bromodomain</keyword>
<evidence type="ECO:0000313" key="4">
    <source>
        <dbReference type="EMBL" id="OLQ13279.1"/>
    </source>
</evidence>
<protein>
    <recommendedName>
        <fullName evidence="3">Ubiquitin-like domain-containing protein</fullName>
    </recommendedName>
</protein>
<comment type="caution">
    <text evidence="4">The sequence shown here is derived from an EMBL/GenBank/DDBJ whole genome shotgun (WGS) entry which is preliminary data.</text>
</comment>
<dbReference type="InterPro" id="IPR000626">
    <property type="entry name" value="Ubiquitin-like_dom"/>
</dbReference>
<keyword evidence="5" id="KW-1185">Reference proteome</keyword>
<keyword evidence="2" id="KW-0040">ANK repeat</keyword>
<evidence type="ECO:0000256" key="1">
    <source>
        <dbReference type="ARBA" id="ARBA00023117"/>
    </source>
</evidence>
<dbReference type="PROSITE" id="PS50053">
    <property type="entry name" value="UBIQUITIN_2"/>
    <property type="match status" value="1"/>
</dbReference>
<gene>
    <name evidence="4" type="ORF">AK812_SmicGene2688</name>
</gene>
<dbReference type="InterPro" id="IPR036770">
    <property type="entry name" value="Ankyrin_rpt-contain_sf"/>
</dbReference>
<dbReference type="Gene3D" id="1.25.40.20">
    <property type="entry name" value="Ankyrin repeat-containing domain"/>
    <property type="match status" value="1"/>
</dbReference>
<dbReference type="OrthoDB" id="438835at2759"/>
<dbReference type="PROSITE" id="PS50088">
    <property type="entry name" value="ANK_REPEAT"/>
    <property type="match status" value="1"/>
</dbReference>